<dbReference type="Pfam" id="PF13145">
    <property type="entry name" value="Rotamase_2"/>
    <property type="match status" value="1"/>
</dbReference>
<keyword evidence="7 15" id="KW-0472">Membrane</keyword>
<dbReference type="SUPFAM" id="SSF109998">
    <property type="entry name" value="Triger factor/SurA peptide-binding domain-like"/>
    <property type="match status" value="1"/>
</dbReference>
<dbReference type="InterPro" id="IPR052029">
    <property type="entry name" value="PpiD_chaperone"/>
</dbReference>
<keyword evidence="18" id="KW-1185">Reference proteome</keyword>
<evidence type="ECO:0000259" key="16">
    <source>
        <dbReference type="PROSITE" id="PS50198"/>
    </source>
</evidence>
<comment type="caution">
    <text evidence="17">The sequence shown here is derived from an EMBL/GenBank/DDBJ whole genome shotgun (WGS) entry which is preliminary data.</text>
</comment>
<accession>A0A558QU18</accession>
<sequence>MISFFRKALSSWLVLGLLGLVMIAFIITGVAGPGGAGGTPSGGGESIAKVGKESIGAGDIRRRAQSGLAQARQQNPTLDMATFVNAGGLDQTIGQYVAARALEFWARAQGLTASTKLVDGEIASIAAFNGPTGKFDPDVMRQVIAQQRLTEPMLREELAGDAIRRQLLIPVAGAARVPAGIVVPYASLLLEARTGLIGIVPSEAMPAGPPPTEAEVNAFYTKNIARFTIPERRVIRYALFGRDTAPPAAPGDAEIAAFYKANAATYGARETRTLQQIILPDQAAANAFVAKVRGGTAFVAAAQAAGFTPADITLGEIGRDALAKATSAAVATAAFAAPAGGLTAPVKGDLGWHVVKVEAVKPVAARLLESVRGEIAAGLVRQKTDEALANRVAAIEDAIADGSSFDDVVKSEKLTVQTTPPVLPDGSAPGAAGWRPAPELPLLLRHASEATADDDPVVETIGKGERYALVKVSQVVSATPAPLAQVRAGIVEQLTRVKASARAKAIAEAIAAKVKAGVAMPAAFAAAGVRLPAPQRAAARQIDLAQANREVPPPLALMFNMAPGDTRVLAAPQNGGWFVVNLATVVPGDARRQPGLIESTRTQFNRVLGDEYIEQFANAAAKQVGVTRDDKAIARLRAELAGGGAAAE</sequence>
<dbReference type="PANTHER" id="PTHR47529:SF1">
    <property type="entry name" value="PERIPLASMIC CHAPERONE PPID"/>
    <property type="match status" value="1"/>
</dbReference>
<evidence type="ECO:0000256" key="11">
    <source>
        <dbReference type="ARBA" id="ARBA00038408"/>
    </source>
</evidence>
<keyword evidence="5 15" id="KW-0812">Transmembrane</keyword>
<keyword evidence="4" id="KW-0997">Cell inner membrane</keyword>
<proteinExistence type="inferred from homology"/>
<evidence type="ECO:0000256" key="12">
    <source>
        <dbReference type="ARBA" id="ARBA00040743"/>
    </source>
</evidence>
<dbReference type="Gene3D" id="3.10.50.40">
    <property type="match status" value="1"/>
</dbReference>
<keyword evidence="14" id="KW-0413">Isomerase</keyword>
<evidence type="ECO:0000256" key="15">
    <source>
        <dbReference type="SAM" id="Phobius"/>
    </source>
</evidence>
<dbReference type="InterPro" id="IPR046357">
    <property type="entry name" value="PPIase_dom_sf"/>
</dbReference>
<dbReference type="InterPro" id="IPR000297">
    <property type="entry name" value="PPIase_PpiC"/>
</dbReference>
<evidence type="ECO:0000256" key="14">
    <source>
        <dbReference type="PROSITE-ProRule" id="PRU00278"/>
    </source>
</evidence>
<dbReference type="GO" id="GO:0003755">
    <property type="term" value="F:peptidyl-prolyl cis-trans isomerase activity"/>
    <property type="evidence" value="ECO:0007669"/>
    <property type="project" value="UniProtKB-KW"/>
</dbReference>
<comment type="similarity">
    <text evidence="11">Belongs to the PpiD chaperone family.</text>
</comment>
<feature type="transmembrane region" description="Helical" evidence="15">
    <location>
        <begin position="12"/>
        <end position="31"/>
    </location>
</feature>
<evidence type="ECO:0000256" key="2">
    <source>
        <dbReference type="ARBA" id="ARBA00018370"/>
    </source>
</evidence>
<keyword evidence="8" id="KW-0143">Chaperone</keyword>
<dbReference type="GO" id="GO:0005886">
    <property type="term" value="C:plasma membrane"/>
    <property type="evidence" value="ECO:0007669"/>
    <property type="project" value="UniProtKB-SubCell"/>
</dbReference>
<reference evidence="17 18" key="1">
    <citation type="submission" date="2019-07" db="EMBL/GenBank/DDBJ databases">
        <title>Sphingomonas solaris sp. nov., isolated from a solar panel from Boston, Massachusetts.</title>
        <authorList>
            <person name="Tanner K."/>
            <person name="Pascual J."/>
            <person name="Mancuso C."/>
            <person name="Pereto J."/>
            <person name="Khalil A."/>
            <person name="Vilanova C."/>
        </authorList>
    </citation>
    <scope>NUCLEOTIDE SEQUENCE [LARGE SCALE GENOMIC DNA]</scope>
    <source>
        <strain evidence="17 18">R4DWN</strain>
    </source>
</reference>
<dbReference type="EMBL" id="VNIM01000115">
    <property type="protein sequence ID" value="TVV70640.1"/>
    <property type="molecule type" value="Genomic_DNA"/>
</dbReference>
<evidence type="ECO:0000256" key="5">
    <source>
        <dbReference type="ARBA" id="ARBA00022692"/>
    </source>
</evidence>
<keyword evidence="3" id="KW-1003">Cell membrane</keyword>
<organism evidence="17 18">
    <name type="scientific">Alterirhizorhabdus solaris</name>
    <dbReference type="NCBI Taxonomy" id="2529389"/>
    <lineage>
        <taxon>Bacteria</taxon>
        <taxon>Pseudomonadati</taxon>
        <taxon>Pseudomonadota</taxon>
        <taxon>Alphaproteobacteria</taxon>
        <taxon>Sphingomonadales</taxon>
        <taxon>Rhizorhabdaceae</taxon>
        <taxon>Alterirhizorhabdus</taxon>
    </lineage>
</organism>
<dbReference type="SUPFAM" id="SSF54534">
    <property type="entry name" value="FKBP-like"/>
    <property type="match status" value="1"/>
</dbReference>
<dbReference type="Gene3D" id="1.10.4030.10">
    <property type="entry name" value="Porin chaperone SurA, peptide-binding domain"/>
    <property type="match status" value="1"/>
</dbReference>
<evidence type="ECO:0000256" key="1">
    <source>
        <dbReference type="ARBA" id="ARBA00004382"/>
    </source>
</evidence>
<dbReference type="InterPro" id="IPR027304">
    <property type="entry name" value="Trigger_fact/SurA_dom_sf"/>
</dbReference>
<evidence type="ECO:0000256" key="4">
    <source>
        <dbReference type="ARBA" id="ARBA00022519"/>
    </source>
</evidence>
<dbReference type="RefSeq" id="WP_145155139.1">
    <property type="nucleotide sequence ID" value="NZ_VNIM01000115.1"/>
</dbReference>
<feature type="domain" description="PpiC" evidence="16">
    <location>
        <begin position="269"/>
        <end position="359"/>
    </location>
</feature>
<dbReference type="Pfam" id="PF13624">
    <property type="entry name" value="SurA_N_3"/>
    <property type="match status" value="1"/>
</dbReference>
<keyword evidence="14" id="KW-0697">Rotamase</keyword>
<evidence type="ECO:0000256" key="8">
    <source>
        <dbReference type="ARBA" id="ARBA00023186"/>
    </source>
</evidence>
<dbReference type="Proteomes" id="UP000318681">
    <property type="component" value="Unassembled WGS sequence"/>
</dbReference>
<comment type="subcellular location">
    <subcellularLocation>
        <location evidence="1">Cell inner membrane</location>
        <topology evidence="1">Single-pass type II membrane protein</topology>
        <orientation evidence="1">Periplasmic side</orientation>
    </subcellularLocation>
</comment>
<keyword evidence="6 15" id="KW-1133">Transmembrane helix</keyword>
<dbReference type="PROSITE" id="PS50198">
    <property type="entry name" value="PPIC_PPIASE_2"/>
    <property type="match status" value="1"/>
</dbReference>
<evidence type="ECO:0000256" key="10">
    <source>
        <dbReference type="ARBA" id="ARBA00031484"/>
    </source>
</evidence>
<evidence type="ECO:0000256" key="7">
    <source>
        <dbReference type="ARBA" id="ARBA00023136"/>
    </source>
</evidence>
<dbReference type="PANTHER" id="PTHR47529">
    <property type="entry name" value="PEPTIDYL-PROLYL CIS-TRANS ISOMERASE D"/>
    <property type="match status" value="1"/>
</dbReference>
<dbReference type="OrthoDB" id="9768393at2"/>
<evidence type="ECO:0000313" key="17">
    <source>
        <dbReference type="EMBL" id="TVV70640.1"/>
    </source>
</evidence>
<evidence type="ECO:0000256" key="6">
    <source>
        <dbReference type="ARBA" id="ARBA00022989"/>
    </source>
</evidence>
<evidence type="ECO:0000256" key="3">
    <source>
        <dbReference type="ARBA" id="ARBA00022475"/>
    </source>
</evidence>
<evidence type="ECO:0000256" key="9">
    <source>
        <dbReference type="ARBA" id="ARBA00030642"/>
    </source>
</evidence>
<protein>
    <recommendedName>
        <fullName evidence="2">Parvulin-like PPIase</fullName>
    </recommendedName>
    <alternativeName>
        <fullName evidence="9">Peptidyl-prolyl cis-trans isomerase plp</fullName>
    </alternativeName>
    <alternativeName>
        <fullName evidence="12">Periplasmic chaperone PpiD</fullName>
    </alternativeName>
    <alternativeName>
        <fullName evidence="13">Periplasmic folding chaperone</fullName>
    </alternativeName>
    <alternativeName>
        <fullName evidence="10">Rotamase plp</fullName>
    </alternativeName>
</protein>
<name>A0A558QU18_9SPHN</name>
<evidence type="ECO:0000313" key="18">
    <source>
        <dbReference type="Proteomes" id="UP000318681"/>
    </source>
</evidence>
<gene>
    <name evidence="17" type="ORF">FOY91_18630</name>
</gene>
<dbReference type="AlphaFoldDB" id="A0A558QU18"/>
<evidence type="ECO:0000256" key="13">
    <source>
        <dbReference type="ARBA" id="ARBA00042775"/>
    </source>
</evidence>